<keyword evidence="2 5" id="KW-0479">Metal-binding</keyword>
<name>A0AAV9GHF1_9PEZI</name>
<feature type="domain" description="Enoyl reductase (ER)" evidence="6">
    <location>
        <begin position="14"/>
        <end position="335"/>
    </location>
</feature>
<comment type="cofactor">
    <cofactor evidence="1 5">
        <name>Zn(2+)</name>
        <dbReference type="ChEBI" id="CHEBI:29105"/>
    </cofactor>
</comment>
<evidence type="ECO:0000256" key="5">
    <source>
        <dbReference type="RuleBase" id="RU361277"/>
    </source>
</evidence>
<keyword evidence="4" id="KW-0560">Oxidoreductase</keyword>
<evidence type="ECO:0000313" key="8">
    <source>
        <dbReference type="Proteomes" id="UP001321760"/>
    </source>
</evidence>
<keyword evidence="8" id="KW-1185">Reference proteome</keyword>
<dbReference type="SUPFAM" id="SSF51735">
    <property type="entry name" value="NAD(P)-binding Rossmann-fold domains"/>
    <property type="match status" value="1"/>
</dbReference>
<dbReference type="PROSITE" id="PS00065">
    <property type="entry name" value="D_2_HYDROXYACID_DH_1"/>
    <property type="match status" value="1"/>
</dbReference>
<sequence>MGGPVGVDFTVFKGSASGTIVPATGHRDPGPTEAIIKITHCGVCGTDEHYLHADQGLGHEGVGIITEVGSMVHALSEFRVGDRVGMGWFHKFCGHCDACLRGHQNRCANKTEYGTADQDQGCFGTAVAWDISALFKIPDEISSEHAGPLMCGGATVWHPLADFGIPVGSRVGVLGVGGLGHLAIQFAAKMGMEVVVFSGTESKRQQAMELGASEFYVTSGKKSLAGIEKIDAMLITTSVAPDMALYSPVLALGALVFPLTVSTEHIKLSPLDLILGNLRIIGSLIGPTASVRAMLRFAGKQGIKPIVETFPMTKEGVEEAMAKLREGKMRYRGVLVA</sequence>
<dbReference type="GO" id="GO:0008270">
    <property type="term" value="F:zinc ion binding"/>
    <property type="evidence" value="ECO:0007669"/>
    <property type="project" value="InterPro"/>
</dbReference>
<proteinExistence type="inferred from homology"/>
<dbReference type="PANTHER" id="PTHR42683">
    <property type="entry name" value="ALDEHYDE REDUCTASE"/>
    <property type="match status" value="1"/>
</dbReference>
<dbReference type="InterPro" id="IPR047109">
    <property type="entry name" value="CAD-like"/>
</dbReference>
<dbReference type="CDD" id="cd05283">
    <property type="entry name" value="CAD1"/>
    <property type="match status" value="1"/>
</dbReference>
<dbReference type="SUPFAM" id="SSF50129">
    <property type="entry name" value="GroES-like"/>
    <property type="match status" value="1"/>
</dbReference>
<evidence type="ECO:0000256" key="3">
    <source>
        <dbReference type="ARBA" id="ARBA00022833"/>
    </source>
</evidence>
<keyword evidence="3 5" id="KW-0862">Zinc</keyword>
<dbReference type="InterPro" id="IPR020843">
    <property type="entry name" value="ER"/>
</dbReference>
<dbReference type="EMBL" id="MU865950">
    <property type="protein sequence ID" value="KAK4447360.1"/>
    <property type="molecule type" value="Genomic_DNA"/>
</dbReference>
<dbReference type="InterPro" id="IPR013149">
    <property type="entry name" value="ADH-like_C"/>
</dbReference>
<dbReference type="FunFam" id="3.40.50.720:FF:000022">
    <property type="entry name" value="Cinnamyl alcohol dehydrogenase"/>
    <property type="match status" value="1"/>
</dbReference>
<dbReference type="AlphaFoldDB" id="A0AAV9GHF1"/>
<dbReference type="Gene3D" id="3.40.50.720">
    <property type="entry name" value="NAD(P)-binding Rossmann-like Domain"/>
    <property type="match status" value="1"/>
</dbReference>
<dbReference type="SMART" id="SM00829">
    <property type="entry name" value="PKS_ER"/>
    <property type="match status" value="1"/>
</dbReference>
<dbReference type="InterPro" id="IPR013154">
    <property type="entry name" value="ADH-like_N"/>
</dbReference>
<dbReference type="InterPro" id="IPR002328">
    <property type="entry name" value="ADH_Zn_CS"/>
</dbReference>
<organism evidence="7 8">
    <name type="scientific">Podospora aff. communis PSN243</name>
    <dbReference type="NCBI Taxonomy" id="3040156"/>
    <lineage>
        <taxon>Eukaryota</taxon>
        <taxon>Fungi</taxon>
        <taxon>Dikarya</taxon>
        <taxon>Ascomycota</taxon>
        <taxon>Pezizomycotina</taxon>
        <taxon>Sordariomycetes</taxon>
        <taxon>Sordariomycetidae</taxon>
        <taxon>Sordariales</taxon>
        <taxon>Podosporaceae</taxon>
        <taxon>Podospora</taxon>
    </lineage>
</organism>
<evidence type="ECO:0000313" key="7">
    <source>
        <dbReference type="EMBL" id="KAK4447360.1"/>
    </source>
</evidence>
<comment type="caution">
    <text evidence="7">The sequence shown here is derived from an EMBL/GenBank/DDBJ whole genome shotgun (WGS) entry which is preliminary data.</text>
</comment>
<dbReference type="InterPro" id="IPR011032">
    <property type="entry name" value="GroES-like_sf"/>
</dbReference>
<protein>
    <submittedName>
        <fullName evidence="7">NADP-dependent alcohol dehydrogenase</fullName>
    </submittedName>
</protein>
<evidence type="ECO:0000256" key="4">
    <source>
        <dbReference type="ARBA" id="ARBA00023002"/>
    </source>
</evidence>
<dbReference type="Pfam" id="PF00107">
    <property type="entry name" value="ADH_zinc_N"/>
    <property type="match status" value="1"/>
</dbReference>
<dbReference type="Pfam" id="PF08240">
    <property type="entry name" value="ADH_N"/>
    <property type="match status" value="1"/>
</dbReference>
<evidence type="ECO:0000259" key="6">
    <source>
        <dbReference type="SMART" id="SM00829"/>
    </source>
</evidence>
<evidence type="ECO:0000256" key="2">
    <source>
        <dbReference type="ARBA" id="ARBA00022723"/>
    </source>
</evidence>
<accession>A0AAV9GHF1</accession>
<reference evidence="7" key="2">
    <citation type="submission" date="2023-05" db="EMBL/GenBank/DDBJ databases">
        <authorList>
            <consortium name="Lawrence Berkeley National Laboratory"/>
            <person name="Steindorff A."/>
            <person name="Hensen N."/>
            <person name="Bonometti L."/>
            <person name="Westerberg I."/>
            <person name="Brannstrom I.O."/>
            <person name="Guillou S."/>
            <person name="Cros-Aarteil S."/>
            <person name="Calhoun S."/>
            <person name="Haridas S."/>
            <person name="Kuo A."/>
            <person name="Mondo S."/>
            <person name="Pangilinan J."/>
            <person name="Riley R."/>
            <person name="Labutti K."/>
            <person name="Andreopoulos B."/>
            <person name="Lipzen A."/>
            <person name="Chen C."/>
            <person name="Yanf M."/>
            <person name="Daum C."/>
            <person name="Ng V."/>
            <person name="Clum A."/>
            <person name="Ohm R."/>
            <person name="Martin F."/>
            <person name="Silar P."/>
            <person name="Natvig D."/>
            <person name="Lalanne C."/>
            <person name="Gautier V."/>
            <person name="Ament-Velasquez S.L."/>
            <person name="Kruys A."/>
            <person name="Hutchinson M.I."/>
            <person name="Powell A.J."/>
            <person name="Barry K."/>
            <person name="Miller A.N."/>
            <person name="Grigoriev I.V."/>
            <person name="Debuchy R."/>
            <person name="Gladieux P."/>
            <person name="Thoren M.H."/>
            <person name="Johannesson H."/>
        </authorList>
    </citation>
    <scope>NUCLEOTIDE SEQUENCE</scope>
    <source>
        <strain evidence="7">PSN243</strain>
    </source>
</reference>
<dbReference type="InterPro" id="IPR036291">
    <property type="entry name" value="NAD(P)-bd_dom_sf"/>
</dbReference>
<gene>
    <name evidence="7" type="ORF">QBC34DRAFT_303271</name>
</gene>
<dbReference type="PROSITE" id="PS00059">
    <property type="entry name" value="ADH_ZINC"/>
    <property type="match status" value="1"/>
</dbReference>
<dbReference type="Proteomes" id="UP001321760">
    <property type="component" value="Unassembled WGS sequence"/>
</dbReference>
<reference evidence="7" key="1">
    <citation type="journal article" date="2023" name="Mol. Phylogenet. Evol.">
        <title>Genome-scale phylogeny and comparative genomics of the fungal order Sordariales.</title>
        <authorList>
            <person name="Hensen N."/>
            <person name="Bonometti L."/>
            <person name="Westerberg I."/>
            <person name="Brannstrom I.O."/>
            <person name="Guillou S."/>
            <person name="Cros-Aarteil S."/>
            <person name="Calhoun S."/>
            <person name="Haridas S."/>
            <person name="Kuo A."/>
            <person name="Mondo S."/>
            <person name="Pangilinan J."/>
            <person name="Riley R."/>
            <person name="LaButti K."/>
            <person name="Andreopoulos B."/>
            <person name="Lipzen A."/>
            <person name="Chen C."/>
            <person name="Yan M."/>
            <person name="Daum C."/>
            <person name="Ng V."/>
            <person name="Clum A."/>
            <person name="Steindorff A."/>
            <person name="Ohm R.A."/>
            <person name="Martin F."/>
            <person name="Silar P."/>
            <person name="Natvig D.O."/>
            <person name="Lalanne C."/>
            <person name="Gautier V."/>
            <person name="Ament-Velasquez S.L."/>
            <person name="Kruys A."/>
            <person name="Hutchinson M.I."/>
            <person name="Powell A.J."/>
            <person name="Barry K."/>
            <person name="Miller A.N."/>
            <person name="Grigoriev I.V."/>
            <person name="Debuchy R."/>
            <person name="Gladieux P."/>
            <person name="Hiltunen Thoren M."/>
            <person name="Johannesson H."/>
        </authorList>
    </citation>
    <scope>NUCLEOTIDE SEQUENCE</scope>
    <source>
        <strain evidence="7">PSN243</strain>
    </source>
</reference>
<evidence type="ECO:0000256" key="1">
    <source>
        <dbReference type="ARBA" id="ARBA00001947"/>
    </source>
</evidence>
<dbReference type="InterPro" id="IPR029752">
    <property type="entry name" value="D-isomer_DH_CS1"/>
</dbReference>
<dbReference type="Gene3D" id="3.90.180.10">
    <property type="entry name" value="Medium-chain alcohol dehydrogenases, catalytic domain"/>
    <property type="match status" value="1"/>
</dbReference>
<dbReference type="GO" id="GO:0016616">
    <property type="term" value="F:oxidoreductase activity, acting on the CH-OH group of donors, NAD or NADP as acceptor"/>
    <property type="evidence" value="ECO:0007669"/>
    <property type="project" value="InterPro"/>
</dbReference>
<comment type="similarity">
    <text evidence="5">Belongs to the zinc-containing alcohol dehydrogenase family.</text>
</comment>